<organism evidence="1 2">
    <name type="scientific">Brevibacillus fulvus</name>
    <dbReference type="NCBI Taxonomy" id="1125967"/>
    <lineage>
        <taxon>Bacteria</taxon>
        <taxon>Bacillati</taxon>
        <taxon>Bacillota</taxon>
        <taxon>Bacilli</taxon>
        <taxon>Bacillales</taxon>
        <taxon>Paenibacillaceae</taxon>
        <taxon>Brevibacillus</taxon>
    </lineage>
</organism>
<proteinExistence type="predicted"/>
<reference evidence="1" key="1">
    <citation type="submission" date="2021-01" db="EMBL/GenBank/DDBJ databases">
        <title>Genomic Encyclopedia of Type Strains, Phase IV (KMG-IV): sequencing the most valuable type-strain genomes for metagenomic binning, comparative biology and taxonomic classification.</title>
        <authorList>
            <person name="Goeker M."/>
        </authorList>
    </citation>
    <scope>NUCLEOTIDE SEQUENCE</scope>
    <source>
        <strain evidence="1">DSM 25523</strain>
    </source>
</reference>
<evidence type="ECO:0000313" key="2">
    <source>
        <dbReference type="Proteomes" id="UP000717624"/>
    </source>
</evidence>
<name>A0A938Y2T0_9BACL</name>
<dbReference type="RefSeq" id="WP_204518670.1">
    <property type="nucleotide sequence ID" value="NZ_BAABIN010000005.1"/>
</dbReference>
<evidence type="ECO:0000313" key="1">
    <source>
        <dbReference type="EMBL" id="MBM7590931.1"/>
    </source>
</evidence>
<gene>
    <name evidence="1" type="ORF">JOD01_002543</name>
</gene>
<dbReference type="InterPro" id="IPR050583">
    <property type="entry name" value="Mycobacterial_A85_antigen"/>
</dbReference>
<dbReference type="Gene3D" id="3.40.50.1820">
    <property type="entry name" value="alpha/beta hydrolase"/>
    <property type="match status" value="1"/>
</dbReference>
<dbReference type="PANTHER" id="PTHR48098">
    <property type="entry name" value="ENTEROCHELIN ESTERASE-RELATED"/>
    <property type="match status" value="1"/>
</dbReference>
<dbReference type="InterPro" id="IPR000801">
    <property type="entry name" value="Esterase-like"/>
</dbReference>
<dbReference type="Pfam" id="PF00756">
    <property type="entry name" value="Esterase"/>
    <property type="match status" value="1"/>
</dbReference>
<protein>
    <submittedName>
        <fullName evidence="1">Enterochelin esterase-like enzyme</fullName>
    </submittedName>
</protein>
<sequence length="242" mass="26887">MYQKQTARGSLQEVCLNSRYLNSAERLVVYTPPSYSPLYSYPVIYIQDGEDYLSMGRCASQLDQFFAERGHEEAIAVFLPVEKRLRQARYYPEGAAYAGYKRFVADEVVPYIDSHFATNPLAYGRTLLGESLGGVVSLFLAFTYPHTFGQIACQSAAVDERLLDQLAALPGRYPLSVYLEVGKEETAVATQRGSLNLLKANDQLAAVLSGLGCDVSLHHFAGGHDWGAWQANLSRIFRHFLG</sequence>
<accession>A0A938Y2T0</accession>
<dbReference type="Proteomes" id="UP000717624">
    <property type="component" value="Unassembled WGS sequence"/>
</dbReference>
<dbReference type="PANTHER" id="PTHR48098:SF3">
    <property type="entry name" value="IRON(III) ENTEROBACTIN ESTERASE"/>
    <property type="match status" value="1"/>
</dbReference>
<keyword evidence="2" id="KW-1185">Reference proteome</keyword>
<dbReference type="InterPro" id="IPR029058">
    <property type="entry name" value="AB_hydrolase_fold"/>
</dbReference>
<comment type="caution">
    <text evidence="1">The sequence shown here is derived from an EMBL/GenBank/DDBJ whole genome shotgun (WGS) entry which is preliminary data.</text>
</comment>
<dbReference type="EMBL" id="JAFBEB010000008">
    <property type="protein sequence ID" value="MBM7590931.1"/>
    <property type="molecule type" value="Genomic_DNA"/>
</dbReference>
<dbReference type="SUPFAM" id="SSF53474">
    <property type="entry name" value="alpha/beta-Hydrolases"/>
    <property type="match status" value="1"/>
</dbReference>
<dbReference type="AlphaFoldDB" id="A0A938Y2T0"/>